<sequence>MKLLSWTRVVSLLMHHPVIGRFSSTSHLAQPISIILSQVKDMVLRGLDDQILKFYKQDLHPSGLYDSNTFVLPSVIKACSSQQSHEFGVQLHGVVLKTGSDADPFVSNSLITMYAKSSETDSARKVFDAMPQRDTVSWNSIINCYTQNGCLLRAVEMMKEMYLCGFLPKPELLASILSLCSHTGDLRLGKVIHALVIVNESIENSVLLSTSLVDLYLKCHESFMALHVFNGIEFKNEVSWTAMISGCIANQNYDLAIGCLRAMQVEGFKPNRVTLVSVLPAFGELGCIIQGKEIHGCAVRLGFDTDHHFSTALIDMYCKCRGAMHSGRLIFERSKAKDVVMWSSIIGGYSRSDGLEAMKLFRRMRAEGIEQNYVTLLAIVTACATLSSLKYGRGVHGYILRFGLNYNIFIGNALINMYSKCGCIVSSRRIFNEMPVKDSISWSTLISANGIHGCAGEALQLYYQMQERKIEPDAPAFLAILSACNHSGLVEEGENLFNNAIKDKIPVALEHYACFVDLLGKSGKIEDACDIVRTMPMKSSPRIWTSLISACKIHGRFEMAALLEHQLIKSEPENAANYALLSNIYAESGDWVGVERVREVMREQGLKKCYGFSRIELEN</sequence>
<evidence type="ECO:0000256" key="1">
    <source>
        <dbReference type="ARBA" id="ARBA00022737"/>
    </source>
</evidence>
<evidence type="ECO:0000256" key="2">
    <source>
        <dbReference type="PROSITE-ProRule" id="PRU00708"/>
    </source>
</evidence>
<dbReference type="Pfam" id="PF20431">
    <property type="entry name" value="E_motif"/>
    <property type="match status" value="1"/>
</dbReference>
<dbReference type="EMBL" id="JAAARO010000023">
    <property type="protein sequence ID" value="KAF5725976.1"/>
    <property type="molecule type" value="Genomic_DNA"/>
</dbReference>
<evidence type="ECO:0000313" key="4">
    <source>
        <dbReference type="Proteomes" id="UP000593562"/>
    </source>
</evidence>
<dbReference type="FunCoup" id="A0A7J7BWQ9">
    <property type="interactions" value="126"/>
</dbReference>
<feature type="repeat" description="PPR" evidence="2">
    <location>
        <begin position="134"/>
        <end position="168"/>
    </location>
</feature>
<accession>A0A7J7BWQ9</accession>
<feature type="repeat" description="PPR" evidence="2">
    <location>
        <begin position="103"/>
        <end position="133"/>
    </location>
</feature>
<dbReference type="InterPro" id="IPR046848">
    <property type="entry name" value="E_motif"/>
</dbReference>
<gene>
    <name evidence="3" type="ORF">HS088_TW23G00713</name>
</gene>
<dbReference type="FunFam" id="1.25.40.10:FF:000351">
    <property type="entry name" value="Pentatricopeptide repeat-containing protein"/>
    <property type="match status" value="1"/>
</dbReference>
<protein>
    <submittedName>
        <fullName evidence="3">Pentatricopeptide repeat-containing protein</fullName>
    </submittedName>
</protein>
<feature type="repeat" description="PPR" evidence="2">
    <location>
        <begin position="438"/>
        <end position="472"/>
    </location>
</feature>
<feature type="repeat" description="PPR" evidence="2">
    <location>
        <begin position="236"/>
        <end position="270"/>
    </location>
</feature>
<dbReference type="InterPro" id="IPR046960">
    <property type="entry name" value="PPR_At4g14850-like_plant"/>
</dbReference>
<dbReference type="Proteomes" id="UP000593562">
    <property type="component" value="Unassembled WGS sequence"/>
</dbReference>
<name>A0A7J7BWQ9_TRIWF</name>
<keyword evidence="4" id="KW-1185">Reference proteome</keyword>
<dbReference type="FunFam" id="1.25.40.10:FF:000090">
    <property type="entry name" value="Pentatricopeptide repeat-containing protein, chloroplastic"/>
    <property type="match status" value="1"/>
</dbReference>
<reference evidence="3 4" key="1">
    <citation type="journal article" date="2020" name="Nat. Commun.">
        <title>Genome of Tripterygium wilfordii and identification of cytochrome P450 involved in triptolide biosynthesis.</title>
        <authorList>
            <person name="Tu L."/>
            <person name="Su P."/>
            <person name="Zhang Z."/>
            <person name="Gao L."/>
            <person name="Wang J."/>
            <person name="Hu T."/>
            <person name="Zhou J."/>
            <person name="Zhang Y."/>
            <person name="Zhao Y."/>
            <person name="Liu Y."/>
            <person name="Song Y."/>
            <person name="Tong Y."/>
            <person name="Lu Y."/>
            <person name="Yang J."/>
            <person name="Xu C."/>
            <person name="Jia M."/>
            <person name="Peters R.J."/>
            <person name="Huang L."/>
            <person name="Gao W."/>
        </authorList>
    </citation>
    <scope>NUCLEOTIDE SEQUENCE [LARGE SCALE GENOMIC DNA]</scope>
    <source>
        <strain evidence="4">cv. XIE 37</strain>
        <tissue evidence="3">Leaf</tissue>
    </source>
</reference>
<dbReference type="Gene3D" id="1.25.40.10">
    <property type="entry name" value="Tetratricopeptide repeat domain"/>
    <property type="match status" value="5"/>
</dbReference>
<organism evidence="3 4">
    <name type="scientific">Tripterygium wilfordii</name>
    <name type="common">Thunder God vine</name>
    <dbReference type="NCBI Taxonomy" id="458696"/>
    <lineage>
        <taxon>Eukaryota</taxon>
        <taxon>Viridiplantae</taxon>
        <taxon>Streptophyta</taxon>
        <taxon>Embryophyta</taxon>
        <taxon>Tracheophyta</taxon>
        <taxon>Spermatophyta</taxon>
        <taxon>Magnoliopsida</taxon>
        <taxon>eudicotyledons</taxon>
        <taxon>Gunneridae</taxon>
        <taxon>Pentapetalae</taxon>
        <taxon>rosids</taxon>
        <taxon>fabids</taxon>
        <taxon>Celastrales</taxon>
        <taxon>Celastraceae</taxon>
        <taxon>Tripterygium</taxon>
    </lineage>
</organism>
<proteinExistence type="predicted"/>
<dbReference type="NCBIfam" id="TIGR00756">
    <property type="entry name" value="PPR"/>
    <property type="match status" value="3"/>
</dbReference>
<dbReference type="Pfam" id="PF01535">
    <property type="entry name" value="PPR"/>
    <property type="match status" value="6"/>
</dbReference>
<dbReference type="GO" id="GO:0003723">
    <property type="term" value="F:RNA binding"/>
    <property type="evidence" value="ECO:0007669"/>
    <property type="project" value="InterPro"/>
</dbReference>
<dbReference type="PROSITE" id="PS51375">
    <property type="entry name" value="PPR"/>
    <property type="match status" value="4"/>
</dbReference>
<evidence type="ECO:0000313" key="3">
    <source>
        <dbReference type="EMBL" id="KAF5725976.1"/>
    </source>
</evidence>
<dbReference type="InParanoid" id="A0A7J7BWQ9"/>
<dbReference type="InterPro" id="IPR011990">
    <property type="entry name" value="TPR-like_helical_dom_sf"/>
</dbReference>
<dbReference type="PANTHER" id="PTHR47926">
    <property type="entry name" value="PENTATRICOPEPTIDE REPEAT-CONTAINING PROTEIN"/>
    <property type="match status" value="1"/>
</dbReference>
<dbReference type="AlphaFoldDB" id="A0A7J7BWQ9"/>
<dbReference type="InterPro" id="IPR002885">
    <property type="entry name" value="PPR_rpt"/>
</dbReference>
<dbReference type="GO" id="GO:0009451">
    <property type="term" value="P:RNA modification"/>
    <property type="evidence" value="ECO:0007669"/>
    <property type="project" value="InterPro"/>
</dbReference>
<dbReference type="OrthoDB" id="1871818at2759"/>
<dbReference type="FunFam" id="1.25.40.10:FF:000682">
    <property type="entry name" value="Pentatricopeptide repeat-containing protein At3g16610"/>
    <property type="match status" value="1"/>
</dbReference>
<keyword evidence="1" id="KW-0677">Repeat</keyword>
<comment type="caution">
    <text evidence="3">The sequence shown here is derived from an EMBL/GenBank/DDBJ whole genome shotgun (WGS) entry which is preliminary data.</text>
</comment>